<reference evidence="15" key="1">
    <citation type="journal article" date="2024" name="IScience">
        <title>Strigolactones Initiate the Formation of Haustorium-like Structures in Castilleja.</title>
        <authorList>
            <person name="Buerger M."/>
            <person name="Peterson D."/>
            <person name="Chory J."/>
        </authorList>
    </citation>
    <scope>NUCLEOTIDE SEQUENCE [LARGE SCALE GENOMIC DNA]</scope>
</reference>
<dbReference type="InterPro" id="IPR017972">
    <property type="entry name" value="Cyt_P450_CS"/>
</dbReference>
<name>A0ABD3CAA8_9LAMI</name>
<evidence type="ECO:0000256" key="8">
    <source>
        <dbReference type="ARBA" id="ARBA00023002"/>
    </source>
</evidence>
<evidence type="ECO:0008006" key="16">
    <source>
        <dbReference type="Google" id="ProtNLM"/>
    </source>
</evidence>
<keyword evidence="4 12" id="KW-0349">Heme</keyword>
<dbReference type="PANTHER" id="PTHR47955">
    <property type="entry name" value="CYTOCHROME P450 FAMILY 71 PROTEIN"/>
    <property type="match status" value="1"/>
</dbReference>
<keyword evidence="11" id="KW-0472">Membrane</keyword>
<dbReference type="CDD" id="cd11072">
    <property type="entry name" value="CYP71-like"/>
    <property type="match status" value="1"/>
</dbReference>
<sequence length="489" mass="55619">MMIVWLLTFISLPIIFFIFLLKTSSRKPGHPPGPPRLPFIGNLLQYTTSNFHIVLANFSKKYGALMSMDLMGKPVIVISSAKIAKQALKHNDLAFSNRPSFICAAKLSYNNHGIANSPYSEHWREMRKLVVLRLFTLKQVKSFRPVREDEVSRMVKSISKQANQIVNLSEATMFYSSSVICRVAVGKRYDEKRRFDRLLGELQAMSLEILVGDFFPWMIWIDRLCGKVSRLEKVFYELDSFYQEVIDEHVSPNRPQSMDGDILDLLIRLRDEGSSVDWDHIKGIIMNVFVAGADTTAATLTWAMTALIKNPNTLQKAQEEIRSSIGKKGNVNEDDIEKLPYLKAVVKETLRLYPPAPLSLPRETRTSCIINGYEIEDKALVFVNLWAIGRDPDYWENPTEFLPERFLDSDIDFKGQDFGFIPFGSGRRQCPGLALGIVQVEMALANILYSFDWELPPGMLEDDVDMDCSPGATAHKKNALCLRAKDYQL</sequence>
<dbReference type="AlphaFoldDB" id="A0ABD3CAA8"/>
<evidence type="ECO:0000256" key="10">
    <source>
        <dbReference type="ARBA" id="ARBA00023033"/>
    </source>
</evidence>
<proteinExistence type="inferred from homology"/>
<evidence type="ECO:0000313" key="14">
    <source>
        <dbReference type="EMBL" id="KAL3626502.1"/>
    </source>
</evidence>
<protein>
    <recommendedName>
        <fullName evidence="16">Cytochrome P450</fullName>
    </recommendedName>
</protein>
<organism evidence="14 15">
    <name type="scientific">Castilleja foliolosa</name>
    <dbReference type="NCBI Taxonomy" id="1961234"/>
    <lineage>
        <taxon>Eukaryota</taxon>
        <taxon>Viridiplantae</taxon>
        <taxon>Streptophyta</taxon>
        <taxon>Embryophyta</taxon>
        <taxon>Tracheophyta</taxon>
        <taxon>Spermatophyta</taxon>
        <taxon>Magnoliopsida</taxon>
        <taxon>eudicotyledons</taxon>
        <taxon>Gunneridae</taxon>
        <taxon>Pentapetalae</taxon>
        <taxon>asterids</taxon>
        <taxon>lamiids</taxon>
        <taxon>Lamiales</taxon>
        <taxon>Orobanchaceae</taxon>
        <taxon>Pedicularideae</taxon>
        <taxon>Castillejinae</taxon>
        <taxon>Castilleja</taxon>
    </lineage>
</organism>
<dbReference type="InterPro" id="IPR036396">
    <property type="entry name" value="Cyt_P450_sf"/>
</dbReference>
<evidence type="ECO:0000256" key="4">
    <source>
        <dbReference type="ARBA" id="ARBA00022617"/>
    </source>
</evidence>
<keyword evidence="5" id="KW-0812">Transmembrane</keyword>
<dbReference type="PROSITE" id="PS00086">
    <property type="entry name" value="CYTOCHROME_P450"/>
    <property type="match status" value="1"/>
</dbReference>
<comment type="cofactor">
    <cofactor evidence="1 12">
        <name>heme</name>
        <dbReference type="ChEBI" id="CHEBI:30413"/>
    </cofactor>
</comment>
<evidence type="ECO:0000256" key="5">
    <source>
        <dbReference type="ARBA" id="ARBA00022692"/>
    </source>
</evidence>
<keyword evidence="6 12" id="KW-0479">Metal-binding</keyword>
<evidence type="ECO:0000256" key="1">
    <source>
        <dbReference type="ARBA" id="ARBA00001971"/>
    </source>
</evidence>
<evidence type="ECO:0000256" key="3">
    <source>
        <dbReference type="ARBA" id="ARBA00010617"/>
    </source>
</evidence>
<dbReference type="Proteomes" id="UP001632038">
    <property type="component" value="Unassembled WGS sequence"/>
</dbReference>
<dbReference type="InterPro" id="IPR002401">
    <property type="entry name" value="Cyt_P450_E_grp-I"/>
</dbReference>
<evidence type="ECO:0000256" key="7">
    <source>
        <dbReference type="ARBA" id="ARBA00022989"/>
    </source>
</evidence>
<dbReference type="PRINTS" id="PR00385">
    <property type="entry name" value="P450"/>
</dbReference>
<dbReference type="PRINTS" id="PR00463">
    <property type="entry name" value="EP450I"/>
</dbReference>
<gene>
    <name evidence="14" type="ORF">CASFOL_030051</name>
</gene>
<comment type="subcellular location">
    <subcellularLocation>
        <location evidence="2">Membrane</location>
        <topology evidence="2">Single-pass membrane protein</topology>
    </subcellularLocation>
</comment>
<evidence type="ECO:0000256" key="2">
    <source>
        <dbReference type="ARBA" id="ARBA00004167"/>
    </source>
</evidence>
<evidence type="ECO:0000256" key="12">
    <source>
        <dbReference type="PIRSR" id="PIRSR602401-1"/>
    </source>
</evidence>
<dbReference type="PANTHER" id="PTHR47955:SF22">
    <property type="entry name" value="CYTOCHROME P450 83B1-LIKE"/>
    <property type="match status" value="1"/>
</dbReference>
<evidence type="ECO:0000256" key="6">
    <source>
        <dbReference type="ARBA" id="ARBA00022723"/>
    </source>
</evidence>
<dbReference type="EMBL" id="JAVIJP010000047">
    <property type="protein sequence ID" value="KAL3626502.1"/>
    <property type="molecule type" value="Genomic_DNA"/>
</dbReference>
<dbReference type="GO" id="GO:0016020">
    <property type="term" value="C:membrane"/>
    <property type="evidence" value="ECO:0007669"/>
    <property type="project" value="UniProtKB-SubCell"/>
</dbReference>
<evidence type="ECO:0000256" key="11">
    <source>
        <dbReference type="ARBA" id="ARBA00023136"/>
    </source>
</evidence>
<dbReference type="Pfam" id="PF00067">
    <property type="entry name" value="p450"/>
    <property type="match status" value="1"/>
</dbReference>
<dbReference type="InterPro" id="IPR001128">
    <property type="entry name" value="Cyt_P450"/>
</dbReference>
<evidence type="ECO:0000256" key="13">
    <source>
        <dbReference type="RuleBase" id="RU000461"/>
    </source>
</evidence>
<keyword evidence="10 13" id="KW-0503">Monooxygenase</keyword>
<dbReference type="SUPFAM" id="SSF48264">
    <property type="entry name" value="Cytochrome P450"/>
    <property type="match status" value="1"/>
</dbReference>
<dbReference type="GO" id="GO:0046872">
    <property type="term" value="F:metal ion binding"/>
    <property type="evidence" value="ECO:0007669"/>
    <property type="project" value="UniProtKB-KW"/>
</dbReference>
<keyword evidence="15" id="KW-1185">Reference proteome</keyword>
<keyword evidence="9 12" id="KW-0408">Iron</keyword>
<comment type="similarity">
    <text evidence="3 13">Belongs to the cytochrome P450 family.</text>
</comment>
<evidence type="ECO:0000256" key="9">
    <source>
        <dbReference type="ARBA" id="ARBA00023004"/>
    </source>
</evidence>
<comment type="caution">
    <text evidence="14">The sequence shown here is derived from an EMBL/GenBank/DDBJ whole genome shotgun (WGS) entry which is preliminary data.</text>
</comment>
<accession>A0ABD3CAA8</accession>
<dbReference type="GO" id="GO:0004497">
    <property type="term" value="F:monooxygenase activity"/>
    <property type="evidence" value="ECO:0007669"/>
    <property type="project" value="UniProtKB-KW"/>
</dbReference>
<dbReference type="FunFam" id="1.10.630.10:FF:000011">
    <property type="entry name" value="Cytochrome P450 83B1"/>
    <property type="match status" value="1"/>
</dbReference>
<evidence type="ECO:0000313" key="15">
    <source>
        <dbReference type="Proteomes" id="UP001632038"/>
    </source>
</evidence>
<keyword evidence="8 13" id="KW-0560">Oxidoreductase</keyword>
<dbReference type="Gene3D" id="1.10.630.10">
    <property type="entry name" value="Cytochrome P450"/>
    <property type="match status" value="1"/>
</dbReference>
<feature type="binding site" description="axial binding residue" evidence="12">
    <location>
        <position position="430"/>
    </location>
    <ligand>
        <name>heme</name>
        <dbReference type="ChEBI" id="CHEBI:30413"/>
    </ligand>
    <ligandPart>
        <name>Fe</name>
        <dbReference type="ChEBI" id="CHEBI:18248"/>
    </ligandPart>
</feature>
<keyword evidence="7" id="KW-1133">Transmembrane helix</keyword>